<dbReference type="InterPro" id="IPR002298">
    <property type="entry name" value="DNA_polymerase_A"/>
</dbReference>
<keyword evidence="6" id="KW-0239">DNA-directed DNA polymerase</keyword>
<dbReference type="InterPro" id="IPR012337">
    <property type="entry name" value="RNaseH-like_sf"/>
</dbReference>
<comment type="similarity">
    <text evidence="1">Belongs to the DNA polymerase type-A family.</text>
</comment>
<accession>A0A0F7L4J9</accession>
<dbReference type="InterPro" id="IPR043502">
    <property type="entry name" value="DNA/RNA_pol_sf"/>
</dbReference>
<evidence type="ECO:0000256" key="8">
    <source>
        <dbReference type="ARBA" id="ARBA00049244"/>
    </source>
</evidence>
<dbReference type="InterPro" id="IPR001098">
    <property type="entry name" value="DNA-dir_DNA_pol_A_palm_dom"/>
</dbReference>
<dbReference type="PRINTS" id="PR00868">
    <property type="entry name" value="DNAPOLI"/>
</dbReference>
<keyword evidence="7" id="KW-0238">DNA-binding</keyword>
<keyword evidence="5" id="KW-0235">DNA replication</keyword>
<dbReference type="PANTHER" id="PTHR10133">
    <property type="entry name" value="DNA POLYMERASE I"/>
    <property type="match status" value="1"/>
</dbReference>
<reference evidence="10" key="1">
    <citation type="journal article" date="2015" name="Front. Microbiol.">
        <title>Combining genomic sequencing methods to explore viral diversity and reveal potential virus-host interactions.</title>
        <authorList>
            <person name="Chow C.E."/>
            <person name="Winget D.M."/>
            <person name="White R.A.III."/>
            <person name="Hallam S.J."/>
            <person name="Suttle C.A."/>
        </authorList>
    </citation>
    <scope>NUCLEOTIDE SEQUENCE</scope>
    <source>
        <strain evidence="10">Anoxic3_8</strain>
    </source>
</reference>
<dbReference type="Gene3D" id="1.20.1060.10">
    <property type="entry name" value="Taq DNA Polymerase, Chain T, domain 4"/>
    <property type="match status" value="1"/>
</dbReference>
<feature type="domain" description="DNA-directed DNA polymerase family A palm" evidence="9">
    <location>
        <begin position="357"/>
        <end position="541"/>
    </location>
</feature>
<dbReference type="GO" id="GO:0006302">
    <property type="term" value="P:double-strand break repair"/>
    <property type="evidence" value="ECO:0007669"/>
    <property type="project" value="TreeGrafter"/>
</dbReference>
<protein>
    <recommendedName>
        <fullName evidence="2">DNA-directed DNA polymerase</fullName>
        <ecNumber evidence="2">2.7.7.7</ecNumber>
    </recommendedName>
</protein>
<dbReference type="Gene3D" id="3.30.70.370">
    <property type="match status" value="2"/>
</dbReference>
<dbReference type="EMBL" id="KR029583">
    <property type="protein sequence ID" value="AKH46442.1"/>
    <property type="molecule type" value="Genomic_DNA"/>
</dbReference>
<dbReference type="PROSITE" id="PS00447">
    <property type="entry name" value="DNA_POLYMERASE_A"/>
    <property type="match status" value="1"/>
</dbReference>
<evidence type="ECO:0000256" key="2">
    <source>
        <dbReference type="ARBA" id="ARBA00012417"/>
    </source>
</evidence>
<sequence length="580" mass="65175">MVKAIFDIETNGLNPSVIWCIAAKIVGRWDEPTTFEPSNIKDFIPWLQNNKVEVLIGHNIINFDIPVIERLLHFTWWGEIEDTLVLSRLDSPSRKGGHSLDAWGERLGNAKGDFGKKEDAWSNYNQEMLEYCIQDVKVTYSLYNLLLQQKLSKDAITLEYKVAKIIHQQKINGWEFNTKDAITLQAELKSEMFKAEDEVREVFVPLPTFVSLSFPSKPYTIDGEVAASLQRQLDSLAYLDPEQGWGKVTYPEFNLGSRKQIARHLIHYGWEPTELTETGIPQVSETILENVEFPEGKLIARYLMLQKRLGLVSSWIEAAGVLDRIHSYINPIGAVTNRMTHSKPNLAQVPASGSPYGEDCRKLFKVRDGYKLVGMDASGLELRMLAHYMDNEEYTKEVVDGDIHTANQMAAGLESRNQAKTFIYAFLYGAGDGKVGEVVGGTSKDGKRLKKDFLANTPALKDLRERVTKLSEKGTIEGLDGRKLHIRSPHAALNTLLQSAGAIVMKRALVILDGYAKSYNIDYKFVGNIHDEIQTEVKEEQAGLFGSLAVGSMIEAGTYYEMNCPLDAEFKVGDTWAETH</sequence>
<dbReference type="EC" id="2.7.7.7" evidence="2"/>
<evidence type="ECO:0000256" key="6">
    <source>
        <dbReference type="ARBA" id="ARBA00022932"/>
    </source>
</evidence>
<organism evidence="10">
    <name type="scientific">uncultured marine virus</name>
    <dbReference type="NCBI Taxonomy" id="186617"/>
    <lineage>
        <taxon>Viruses</taxon>
        <taxon>environmental samples</taxon>
    </lineage>
</organism>
<dbReference type="GO" id="GO:0003677">
    <property type="term" value="F:DNA binding"/>
    <property type="evidence" value="ECO:0007669"/>
    <property type="project" value="UniProtKB-KW"/>
</dbReference>
<keyword evidence="3" id="KW-0808">Transferase</keyword>
<evidence type="ECO:0000256" key="1">
    <source>
        <dbReference type="ARBA" id="ARBA00007705"/>
    </source>
</evidence>
<dbReference type="GO" id="GO:0003887">
    <property type="term" value="F:DNA-directed DNA polymerase activity"/>
    <property type="evidence" value="ECO:0007669"/>
    <property type="project" value="UniProtKB-KW"/>
</dbReference>
<evidence type="ECO:0000256" key="5">
    <source>
        <dbReference type="ARBA" id="ARBA00022705"/>
    </source>
</evidence>
<dbReference type="InterPro" id="IPR036397">
    <property type="entry name" value="RNaseH_sf"/>
</dbReference>
<dbReference type="GO" id="GO:0006261">
    <property type="term" value="P:DNA-templated DNA replication"/>
    <property type="evidence" value="ECO:0007669"/>
    <property type="project" value="InterPro"/>
</dbReference>
<dbReference type="PANTHER" id="PTHR10133:SF27">
    <property type="entry name" value="DNA POLYMERASE NU"/>
    <property type="match status" value="1"/>
</dbReference>
<evidence type="ECO:0000259" key="9">
    <source>
        <dbReference type="SMART" id="SM00482"/>
    </source>
</evidence>
<name>A0A0F7L4J9_9VIRU</name>
<evidence type="ECO:0000256" key="3">
    <source>
        <dbReference type="ARBA" id="ARBA00022679"/>
    </source>
</evidence>
<evidence type="ECO:0000313" key="10">
    <source>
        <dbReference type="EMBL" id="AKH46442.1"/>
    </source>
</evidence>
<dbReference type="Pfam" id="PF00476">
    <property type="entry name" value="DNA_pol_A"/>
    <property type="match status" value="1"/>
</dbReference>
<comment type="catalytic activity">
    <reaction evidence="8">
        <text>DNA(n) + a 2'-deoxyribonucleoside 5'-triphosphate = DNA(n+1) + diphosphate</text>
        <dbReference type="Rhea" id="RHEA:22508"/>
        <dbReference type="Rhea" id="RHEA-COMP:17339"/>
        <dbReference type="Rhea" id="RHEA-COMP:17340"/>
        <dbReference type="ChEBI" id="CHEBI:33019"/>
        <dbReference type="ChEBI" id="CHEBI:61560"/>
        <dbReference type="ChEBI" id="CHEBI:173112"/>
        <dbReference type="EC" id="2.7.7.7"/>
    </reaction>
</comment>
<dbReference type="SMART" id="SM00482">
    <property type="entry name" value="POLAc"/>
    <property type="match status" value="1"/>
</dbReference>
<dbReference type="InterPro" id="IPR019760">
    <property type="entry name" value="DNA-dir_DNA_pol_A_CS"/>
</dbReference>
<reference evidence="10" key="2">
    <citation type="submission" date="2015-03" db="EMBL/GenBank/DDBJ databases">
        <authorList>
            <person name="Chow C.-E.T."/>
            <person name="Winget D.M."/>
            <person name="White R.A.III."/>
            <person name="Hallam S.J."/>
            <person name="Suttle C.A."/>
        </authorList>
    </citation>
    <scope>NUCLEOTIDE SEQUENCE</scope>
    <source>
        <strain evidence="10">Anoxic3_8</strain>
    </source>
</reference>
<evidence type="ECO:0000256" key="7">
    <source>
        <dbReference type="ARBA" id="ARBA00023125"/>
    </source>
</evidence>
<keyword evidence="4" id="KW-0548">Nucleotidyltransferase</keyword>
<evidence type="ECO:0000256" key="4">
    <source>
        <dbReference type="ARBA" id="ARBA00022695"/>
    </source>
</evidence>
<dbReference type="Gene3D" id="3.30.420.10">
    <property type="entry name" value="Ribonuclease H-like superfamily/Ribonuclease H"/>
    <property type="match status" value="1"/>
</dbReference>
<dbReference type="SUPFAM" id="SSF53098">
    <property type="entry name" value="Ribonuclease H-like"/>
    <property type="match status" value="1"/>
</dbReference>
<proteinExistence type="inferred from homology"/>
<dbReference type="SUPFAM" id="SSF56672">
    <property type="entry name" value="DNA/RNA polymerases"/>
    <property type="match status" value="1"/>
</dbReference>